<dbReference type="GO" id="GO:0015421">
    <property type="term" value="F:ABC-type oligopeptide transporter activity"/>
    <property type="evidence" value="ECO:0007669"/>
    <property type="project" value="TreeGrafter"/>
</dbReference>
<feature type="transmembrane region" description="Helical" evidence="17">
    <location>
        <begin position="632"/>
        <end position="653"/>
    </location>
</feature>
<dbReference type="Pfam" id="PF00664">
    <property type="entry name" value="ABC_membrane"/>
    <property type="match status" value="2"/>
</dbReference>
<gene>
    <name evidence="20" type="ORF">PFLG_02048</name>
</gene>
<protein>
    <recommendedName>
        <fullName evidence="15">Multidrug resistance protein 1</fullName>
        <ecNumber evidence="3">7.6.2.2</ecNumber>
    </recommendedName>
</protein>
<dbReference type="PANTHER" id="PTHR43394:SF1">
    <property type="entry name" value="ATP-BINDING CASSETTE SUB-FAMILY B MEMBER 10, MITOCHONDRIAL"/>
    <property type="match status" value="1"/>
</dbReference>
<evidence type="ECO:0000256" key="14">
    <source>
        <dbReference type="ARBA" id="ARBA00034018"/>
    </source>
</evidence>
<feature type="domain" description="ABC transporter" evidence="18">
    <location>
        <begin position="220"/>
        <end position="504"/>
    </location>
</feature>
<feature type="transmembrane region" description="Helical" evidence="17">
    <location>
        <begin position="56"/>
        <end position="82"/>
    </location>
</feature>
<proteinExistence type="inferred from homology"/>
<comment type="similarity">
    <text evidence="2">Belongs to the ABC transporter superfamily. ABCB family. Multidrug resistance exporter (TC 3.A.1.201) subfamily.</text>
</comment>
<keyword evidence="12 17" id="KW-1133">Transmembrane helix</keyword>
<evidence type="ECO:0000256" key="10">
    <source>
        <dbReference type="ARBA" id="ARBA00022842"/>
    </source>
</evidence>
<dbReference type="FunFam" id="3.40.50.300:FF:000604">
    <property type="entry name" value="ABC transporter B family member 28"/>
    <property type="match status" value="1"/>
</dbReference>
<comment type="catalytic activity">
    <reaction evidence="14">
        <text>ATP + H2O + xenobioticSide 1 = ADP + phosphate + xenobioticSide 2.</text>
        <dbReference type="EC" id="7.6.2.2"/>
    </reaction>
</comment>
<evidence type="ECO:0000256" key="17">
    <source>
        <dbReference type="SAM" id="Phobius"/>
    </source>
</evidence>
<dbReference type="GO" id="GO:0005774">
    <property type="term" value="C:vacuolar membrane"/>
    <property type="evidence" value="ECO:0007669"/>
    <property type="project" value="UniProtKB-SubCell"/>
</dbReference>
<dbReference type="GO" id="GO:0046872">
    <property type="term" value="F:metal ion binding"/>
    <property type="evidence" value="ECO:0007669"/>
    <property type="project" value="UniProtKB-KW"/>
</dbReference>
<dbReference type="SUPFAM" id="SSF90123">
    <property type="entry name" value="ABC transporter transmembrane region"/>
    <property type="match status" value="2"/>
</dbReference>
<feature type="domain" description="ABC transmembrane type-1" evidence="19">
    <location>
        <begin position="634"/>
        <end position="926"/>
    </location>
</feature>
<evidence type="ECO:0000259" key="19">
    <source>
        <dbReference type="PROSITE" id="PS50929"/>
    </source>
</evidence>
<evidence type="ECO:0000256" key="13">
    <source>
        <dbReference type="ARBA" id="ARBA00023136"/>
    </source>
</evidence>
<evidence type="ECO:0000256" key="9">
    <source>
        <dbReference type="ARBA" id="ARBA00022840"/>
    </source>
</evidence>
<evidence type="ECO:0000256" key="4">
    <source>
        <dbReference type="ARBA" id="ARBA00022448"/>
    </source>
</evidence>
<keyword evidence="4" id="KW-0813">Transport</keyword>
<dbReference type="InterPro" id="IPR027417">
    <property type="entry name" value="P-loop_NTPase"/>
</dbReference>
<evidence type="ECO:0000313" key="20">
    <source>
        <dbReference type="EMBL" id="KNC36687.1"/>
    </source>
</evidence>
<organism evidence="20 21">
    <name type="scientific">Plasmodium falciparum RAJ116</name>
    <dbReference type="NCBI Taxonomy" id="580058"/>
    <lineage>
        <taxon>Eukaryota</taxon>
        <taxon>Sar</taxon>
        <taxon>Alveolata</taxon>
        <taxon>Apicomplexa</taxon>
        <taxon>Aconoidasida</taxon>
        <taxon>Haemosporida</taxon>
        <taxon>Plasmodiidae</taxon>
        <taxon>Plasmodium</taxon>
        <taxon>Plasmodium (Laverania)</taxon>
    </lineage>
</organism>
<evidence type="ECO:0000256" key="8">
    <source>
        <dbReference type="ARBA" id="ARBA00022741"/>
    </source>
</evidence>
<evidence type="ECO:0000256" key="2">
    <source>
        <dbReference type="ARBA" id="ARBA00007577"/>
    </source>
</evidence>
<evidence type="ECO:0000256" key="15">
    <source>
        <dbReference type="ARBA" id="ARBA00069052"/>
    </source>
</evidence>
<dbReference type="Pfam" id="PF00005">
    <property type="entry name" value="ABC_tran"/>
    <property type="match status" value="3"/>
</dbReference>
<feature type="compositionally biased region" description="Polar residues" evidence="16">
    <location>
        <begin position="566"/>
        <end position="592"/>
    </location>
</feature>
<dbReference type="InterPro" id="IPR039421">
    <property type="entry name" value="Type_1_exporter"/>
</dbReference>
<keyword evidence="9" id="KW-0067">ATP-binding</keyword>
<evidence type="ECO:0000256" key="12">
    <source>
        <dbReference type="ARBA" id="ARBA00022989"/>
    </source>
</evidence>
<feature type="region of interest" description="Disordered" evidence="16">
    <location>
        <begin position="540"/>
        <end position="595"/>
    </location>
</feature>
<keyword evidence="7" id="KW-0479">Metal-binding</keyword>
<dbReference type="SUPFAM" id="SSF52540">
    <property type="entry name" value="P-loop containing nucleoside triphosphate hydrolases"/>
    <property type="match status" value="2"/>
</dbReference>
<evidence type="ECO:0000259" key="18">
    <source>
        <dbReference type="PROSITE" id="PS50893"/>
    </source>
</evidence>
<sequence>MGKEQKEKKDGNLSIKEEVEKELNKKSTAELFRKIKNEKISFFLPFKCLPAQHRKLLFISFVCAVLSGGTLPFFISVFGVILKNMNLGDDINPIILSLVSIGLVQFILSMISSYCMDVITSKILKTLKLEYLRSVFYQDGQFHDNNPGSKLRSDLDFYLEQVSSGIGVLISMFMLTIILPNITEYMKALEATNSLYEIINRKPLVENNDDGETLPNIKKIEFKNVRFHYDTRKDVEIYKDLSFTLKEGKTYAFVGESGCGKSTILKLIERLYDPTEGDIIVNDSHNLKDINLKWWRSKIGVVSQDPLLFSNSIKNNIKYSLYSLKDLEAMENYYEENTNDTYENKNFSLISNSMTSNELLEMKKEYQTIKDSDVVDVSKKVLIHDFVSSLPDKYDTLVGSNASKLSGGQKQRISIARAIMRNPKILILDEATSSLDNKSEYLVQKTINNLKGNENRITIIIAHRLSTIRYANTIFVLSNRERSDNNNNNNNDDNNNNNNNNNNNKINNEGSYIIEQGTHDSLMKNKNGIYHLMINNQKISSNKSSNNGNDNGSDNKSSAYKDSDTGNDADNMNSLSIHENENISNNRNCKNTAENEKEEKVPFFKRMFRRKKKAPNNLRIIYKEIFSYKKDVTIIFFSILVAGGLYPVFALLYARYVSTLFDFANLEYNSNKYSIYILLIAIAMFISETLKNYYNNKIGEKVEKTMKRRLFENILYQEMSFFDQDKNTPGVLSAHINRDVHLLKTGLVNNIVIFSHFIMLFLVSMVMSFYFCPIVAAVLTFIYFINMRVFAVRARLTKSKEIEKKENMSSGVFAFSSDDEMFKDPSFLIQEAFYNMHTVINYGLEDYFCNLIEKAIDYKNKGQKRRIIVNAALWGFSQSAQLFINSFAYWFGSFLIKRGTILVDDFMKSLFTFIFTGSYAGKLMSLKGDSENAKLSFEKYYPLMIRKSNIDVRDDGGIRINKNLIKGKVDIKDVNFRYISRPNVPIYKNLSFTCDSKKTTAIVGETGSGKSTFMNLLLRFYDLKNDHIILKNDMTNFQDYQNNNNNSLVLKNVNEFSNQSGSAEDYTVFNNNGEILLDDINICDYNLRDLRNLFSIVSQEPMLFNMSIYENIKFGREDATLEDVKRVSKFAAIDEFIESLPNKYDTNVGPYGKSLSGGQKQRIAIARALLREPKILLLDEATSSLDSNSEKLIEKTIVDIKDKADKTIITIAHRIASIKRSDKIVVFNNPDRNGTFVQSHGTHDELLSAQDGIYKKYVKLAK</sequence>
<comment type="subcellular location">
    <subcellularLocation>
        <location evidence="1">Vacuole membrane</location>
        <topology evidence="1">Multi-pass membrane protein</topology>
    </subcellularLocation>
</comment>
<dbReference type="PANTHER" id="PTHR43394">
    <property type="entry name" value="ATP-DEPENDENT PERMEASE MDL1, MITOCHONDRIAL"/>
    <property type="match status" value="1"/>
</dbReference>
<dbReference type="InterPro" id="IPR003439">
    <property type="entry name" value="ABC_transporter-like_ATP-bd"/>
</dbReference>
<feature type="transmembrane region" description="Helical" evidence="17">
    <location>
        <begin position="747"/>
        <end position="767"/>
    </location>
</feature>
<dbReference type="CDD" id="cd03249">
    <property type="entry name" value="ABC_MTABC3_MDL1_MDL2"/>
    <property type="match status" value="1"/>
</dbReference>
<feature type="domain" description="ABC transporter" evidence="18">
    <location>
        <begin position="969"/>
        <end position="1259"/>
    </location>
</feature>
<feature type="transmembrane region" description="Helical" evidence="17">
    <location>
        <begin position="94"/>
        <end position="115"/>
    </location>
</feature>
<dbReference type="EMBL" id="GG664224">
    <property type="protein sequence ID" value="KNC36687.1"/>
    <property type="molecule type" value="Genomic_DNA"/>
</dbReference>
<accession>A0A0L0CWQ2</accession>
<keyword evidence="11" id="KW-1278">Translocase</keyword>
<feature type="compositionally biased region" description="Low complexity" evidence="16">
    <location>
        <begin position="485"/>
        <end position="508"/>
    </location>
</feature>
<evidence type="ECO:0000256" key="3">
    <source>
        <dbReference type="ARBA" id="ARBA00012191"/>
    </source>
</evidence>
<feature type="transmembrane region" description="Helical" evidence="17">
    <location>
        <begin position="673"/>
        <end position="694"/>
    </location>
</feature>
<keyword evidence="8" id="KW-0547">Nucleotide-binding</keyword>
<feature type="region of interest" description="Disordered" evidence="16">
    <location>
        <begin position="481"/>
        <end position="508"/>
    </location>
</feature>
<dbReference type="CDD" id="cd18578">
    <property type="entry name" value="ABC_6TM_Pgp_ABCB1_D2_like"/>
    <property type="match status" value="1"/>
</dbReference>
<evidence type="ECO:0000256" key="5">
    <source>
        <dbReference type="ARBA" id="ARBA00022554"/>
    </source>
</evidence>
<dbReference type="GO" id="GO:0008559">
    <property type="term" value="F:ABC-type xenobiotic transporter activity"/>
    <property type="evidence" value="ECO:0007669"/>
    <property type="project" value="UniProtKB-EC"/>
</dbReference>
<evidence type="ECO:0000256" key="7">
    <source>
        <dbReference type="ARBA" id="ARBA00022723"/>
    </source>
</evidence>
<keyword evidence="10" id="KW-0460">Magnesium</keyword>
<dbReference type="FunFam" id="1.20.1560.10:FF:000108">
    <property type="entry name" value="Multidrug resistance protein"/>
    <property type="match status" value="1"/>
</dbReference>
<dbReference type="OrthoDB" id="6500128at2759"/>
<name>A0A0L0CWQ2_PLAFA</name>
<evidence type="ECO:0000256" key="11">
    <source>
        <dbReference type="ARBA" id="ARBA00022967"/>
    </source>
</evidence>
<keyword evidence="5" id="KW-0926">Vacuole</keyword>
<keyword evidence="6 17" id="KW-0812">Transmembrane</keyword>
<feature type="compositionally biased region" description="Low complexity" evidence="16">
    <location>
        <begin position="540"/>
        <end position="558"/>
    </location>
</feature>
<dbReference type="EC" id="7.6.2.2" evidence="3"/>
<feature type="domain" description="ABC transmembrane type-1" evidence="19">
    <location>
        <begin position="58"/>
        <end position="180"/>
    </location>
</feature>
<evidence type="ECO:0000256" key="16">
    <source>
        <dbReference type="SAM" id="MobiDB-lite"/>
    </source>
</evidence>
<evidence type="ECO:0000256" key="6">
    <source>
        <dbReference type="ARBA" id="ARBA00022692"/>
    </source>
</evidence>
<dbReference type="InterPro" id="IPR011527">
    <property type="entry name" value="ABC1_TM_dom"/>
</dbReference>
<keyword evidence="13 17" id="KW-0472">Membrane</keyword>
<reference evidence="21" key="1">
    <citation type="submission" date="2015-07" db="EMBL/GenBank/DDBJ databases">
        <title>Annotation of Plasmodium falciparum RAJ116.</title>
        <authorList>
            <consortium name="The Broad Institute Genome Sequencing Platform"/>
            <person name="Volkman S.K."/>
            <person name="Neafsey D.E."/>
            <person name="Dash A.P."/>
            <person name="Chitnis C.E."/>
            <person name="Hartl D.L."/>
            <person name="Young S.K."/>
            <person name="Zeng Q."/>
            <person name="Koehrsen M."/>
            <person name="Alvarado L."/>
            <person name="Berlin A."/>
            <person name="Borenstein D."/>
            <person name="Chapman S.B."/>
            <person name="Chen Z."/>
            <person name="Engels R."/>
            <person name="Freedman E."/>
            <person name="Gellesch M."/>
            <person name="Goldberg J."/>
            <person name="Griggs A."/>
            <person name="Gujja S."/>
            <person name="Heilman E.R."/>
            <person name="Heiman D.I."/>
            <person name="Howarth C."/>
            <person name="Jen D."/>
            <person name="Larson L."/>
            <person name="Mehta T."/>
            <person name="Neiman D."/>
            <person name="Park D."/>
            <person name="Pearson M."/>
            <person name="Roberts A."/>
            <person name="Saif S."/>
            <person name="Shea T."/>
            <person name="Shenoy N."/>
            <person name="Sisk P."/>
            <person name="Stolte C."/>
            <person name="Sykes S."/>
            <person name="Walk T."/>
            <person name="White J."/>
            <person name="Yandava C."/>
            <person name="Haas B."/>
            <person name="Henn M.R."/>
            <person name="Nusbaum C."/>
            <person name="Birren B."/>
        </authorList>
    </citation>
    <scope>NUCLEOTIDE SEQUENCE [LARGE SCALE GENOMIC DNA]</scope>
    <source>
        <strain evidence="21">RAJ116</strain>
    </source>
</reference>
<dbReference type="GO" id="GO:0005524">
    <property type="term" value="F:ATP binding"/>
    <property type="evidence" value="ECO:0007669"/>
    <property type="project" value="UniProtKB-KW"/>
</dbReference>
<dbReference type="GO" id="GO:0016887">
    <property type="term" value="F:ATP hydrolysis activity"/>
    <property type="evidence" value="ECO:0007669"/>
    <property type="project" value="InterPro"/>
</dbReference>
<dbReference type="InterPro" id="IPR003593">
    <property type="entry name" value="AAA+_ATPase"/>
</dbReference>
<dbReference type="PROSITE" id="PS00211">
    <property type="entry name" value="ABC_TRANSPORTER_1"/>
    <property type="match status" value="2"/>
</dbReference>
<dbReference type="InterPro" id="IPR017871">
    <property type="entry name" value="ABC_transporter-like_CS"/>
</dbReference>
<reference evidence="21" key="2">
    <citation type="submission" date="2015-07" db="EMBL/GenBank/DDBJ databases">
        <title>The genome sequence of Plasmodium falciparum RAJ116.</title>
        <authorList>
            <consortium name="The Broad Institute Genome Sequencing Platform"/>
            <person name="Volkman S.K."/>
            <person name="Neafsey D.E."/>
            <person name="Dash A.P."/>
            <person name="Chitnis C.E."/>
            <person name="Hartl D.L."/>
            <person name="Young S.K."/>
            <person name="Kodira C.D."/>
            <person name="Zeng Q."/>
            <person name="Koehrsen M."/>
            <person name="Godfrey P."/>
            <person name="Alvarado L."/>
            <person name="Berlin A."/>
            <person name="Borenstein D."/>
            <person name="Chen Z."/>
            <person name="Engels R."/>
            <person name="Freedman E."/>
            <person name="Gellesch M."/>
            <person name="Goldberg J."/>
            <person name="Griggs A."/>
            <person name="Gujja S."/>
            <person name="Heiman D."/>
            <person name="Hepburn T."/>
            <person name="Howarth C."/>
            <person name="Jen D."/>
            <person name="Larson L."/>
            <person name="Lewis B."/>
            <person name="Mehta T."/>
            <person name="Park D."/>
            <person name="Pearson M."/>
            <person name="Roberts A."/>
            <person name="Saif S."/>
            <person name="Shea T."/>
            <person name="Shenoy N."/>
            <person name="Sisk P."/>
            <person name="Stolte C."/>
            <person name="Sykes S."/>
            <person name="Walk T."/>
            <person name="White J."/>
            <person name="Yandava C."/>
            <person name="Wirth D.F."/>
            <person name="Nusbaum C."/>
            <person name="Birren B."/>
        </authorList>
    </citation>
    <scope>NUCLEOTIDE SEQUENCE [LARGE SCALE GENOMIC DNA]</scope>
    <source>
        <strain evidence="21">RAJ116</strain>
    </source>
</reference>
<dbReference type="AlphaFoldDB" id="A0A0L0CWQ2"/>
<dbReference type="PROSITE" id="PS50929">
    <property type="entry name" value="ABC_TM1F"/>
    <property type="match status" value="2"/>
</dbReference>
<evidence type="ECO:0000313" key="21">
    <source>
        <dbReference type="Proteomes" id="UP000054566"/>
    </source>
</evidence>
<dbReference type="PROSITE" id="PS50893">
    <property type="entry name" value="ABC_TRANSPORTER_2"/>
    <property type="match status" value="2"/>
</dbReference>
<feature type="transmembrane region" description="Helical" evidence="17">
    <location>
        <begin position="867"/>
        <end position="891"/>
    </location>
</feature>
<dbReference type="Proteomes" id="UP000054566">
    <property type="component" value="Unassembled WGS sequence"/>
</dbReference>
<dbReference type="SMART" id="SM00382">
    <property type="entry name" value="AAA"/>
    <property type="match status" value="2"/>
</dbReference>
<dbReference type="Gene3D" id="3.40.50.300">
    <property type="entry name" value="P-loop containing nucleotide triphosphate hydrolases"/>
    <property type="match status" value="2"/>
</dbReference>
<evidence type="ECO:0000256" key="1">
    <source>
        <dbReference type="ARBA" id="ARBA00004128"/>
    </source>
</evidence>
<dbReference type="InterPro" id="IPR036640">
    <property type="entry name" value="ABC1_TM_sf"/>
</dbReference>
<dbReference type="Gene3D" id="1.20.1560.10">
    <property type="entry name" value="ABC transporter type 1, transmembrane domain"/>
    <property type="match status" value="2"/>
</dbReference>